<dbReference type="Proteomes" id="UP001500051">
    <property type="component" value="Unassembled WGS sequence"/>
</dbReference>
<gene>
    <name evidence="2" type="ORF">GCM10022204_39470</name>
</gene>
<proteinExistence type="predicted"/>
<organism evidence="2 3">
    <name type="scientific">Microlunatus aurantiacus</name>
    <dbReference type="NCBI Taxonomy" id="446786"/>
    <lineage>
        <taxon>Bacteria</taxon>
        <taxon>Bacillati</taxon>
        <taxon>Actinomycetota</taxon>
        <taxon>Actinomycetes</taxon>
        <taxon>Propionibacteriales</taxon>
        <taxon>Propionibacteriaceae</taxon>
        <taxon>Microlunatus</taxon>
    </lineage>
</organism>
<keyword evidence="3" id="KW-1185">Reference proteome</keyword>
<feature type="compositionally biased region" description="Acidic residues" evidence="1">
    <location>
        <begin position="299"/>
        <end position="323"/>
    </location>
</feature>
<dbReference type="InterPro" id="IPR003615">
    <property type="entry name" value="HNH_nuc"/>
</dbReference>
<comment type="caution">
    <text evidence="2">The sequence shown here is derived from an EMBL/GenBank/DDBJ whole genome shotgun (WGS) entry which is preliminary data.</text>
</comment>
<accession>A0ABP7EBM3</accession>
<feature type="region of interest" description="Disordered" evidence="1">
    <location>
        <begin position="270"/>
        <end position="323"/>
    </location>
</feature>
<dbReference type="EMBL" id="BAAAYX010000020">
    <property type="protein sequence ID" value="GAA3715955.1"/>
    <property type="molecule type" value="Genomic_DNA"/>
</dbReference>
<reference evidence="3" key="1">
    <citation type="journal article" date="2019" name="Int. J. Syst. Evol. Microbiol.">
        <title>The Global Catalogue of Microorganisms (GCM) 10K type strain sequencing project: providing services to taxonomists for standard genome sequencing and annotation.</title>
        <authorList>
            <consortium name="The Broad Institute Genomics Platform"/>
            <consortium name="The Broad Institute Genome Sequencing Center for Infectious Disease"/>
            <person name="Wu L."/>
            <person name="Ma J."/>
        </authorList>
    </citation>
    <scope>NUCLEOTIDE SEQUENCE [LARGE SCALE GENOMIC DNA]</scope>
    <source>
        <strain evidence="3">JCM 16548</strain>
    </source>
</reference>
<protein>
    <recommendedName>
        <fullName evidence="4">DUF222 domain-containing protein</fullName>
    </recommendedName>
</protein>
<dbReference type="CDD" id="cd00085">
    <property type="entry name" value="HNHc"/>
    <property type="match status" value="1"/>
</dbReference>
<evidence type="ECO:0008006" key="4">
    <source>
        <dbReference type="Google" id="ProtNLM"/>
    </source>
</evidence>
<evidence type="ECO:0000313" key="2">
    <source>
        <dbReference type="EMBL" id="GAA3715955.1"/>
    </source>
</evidence>
<evidence type="ECO:0000313" key="3">
    <source>
        <dbReference type="Proteomes" id="UP001500051"/>
    </source>
</evidence>
<evidence type="ECO:0000256" key="1">
    <source>
        <dbReference type="SAM" id="MobiDB-lite"/>
    </source>
</evidence>
<sequence length="563" mass="61280">MFDTRLEAALGDRRALADLSAAVQNDHKIAGCRKLVLAAAWADAHSGVDDPDGGPWVEQLVALGPVGCPPVAETAAAGLVLPFQTSVLGARGWISDALNLRHRLPQLWARVVAGEVHHWKAREIAQQTARLNPVTAGIVDAQITRWTEQLPWASVLRALEAIILEVDPAAYHEREQLAAAKREVRATQSENGLRTLIARGESGDVALMLALYGQVAEALADEGDEDPLPVRLSKAIGVIANPTRLIDLLARHHDDPDPHREPWVQVAAHQDDPTDPWADDLPAAGWETSRHGNHHQPGLDDDCWDDQTEGGDEVELSEEAPIDDADLAWHAGRRETEAATATPSEPEGRAVVRADWPAARGRPRWRALTPAELAASRPTAVLHVHLADQTLRDGRGVVRSPDGPITVEQLRRYLVQTDANVIVRPVVDPAETASADAYEIPLRLRRAMAVRHPRSVFPHSPATGRMDLDHTRPWQHDGPAGQTGLGNLGPLARSEHRAKTVGCWQSRQPEPGTYLWRSPEGWIAITTNQGTLTLGHNDWAHQLWNPAAPAAALPGVREPVAQS</sequence>
<dbReference type="RefSeq" id="WP_344814170.1">
    <property type="nucleotide sequence ID" value="NZ_BAAAYX010000020.1"/>
</dbReference>
<name>A0ABP7EBM3_9ACTN</name>